<evidence type="ECO:0000313" key="2">
    <source>
        <dbReference type="EMBL" id="MFH4978292.1"/>
    </source>
</evidence>
<gene>
    <name evidence="2" type="ORF">AB6A40_005001</name>
</gene>
<evidence type="ECO:0000256" key="1">
    <source>
        <dbReference type="SAM" id="MobiDB-lite"/>
    </source>
</evidence>
<keyword evidence="3" id="KW-1185">Reference proteome</keyword>
<proteinExistence type="predicted"/>
<reference evidence="2 3" key="1">
    <citation type="submission" date="2024-08" db="EMBL/GenBank/DDBJ databases">
        <title>Gnathostoma spinigerum genome.</title>
        <authorList>
            <person name="Gonzalez-Bertolin B."/>
            <person name="Monzon S."/>
            <person name="Zaballos A."/>
            <person name="Jimenez P."/>
            <person name="Dekumyoy P."/>
            <person name="Varona S."/>
            <person name="Cuesta I."/>
            <person name="Sumanam S."/>
            <person name="Adisakwattana P."/>
            <person name="Gasser R.B."/>
            <person name="Hernandez-Gonzalez A."/>
            <person name="Young N.D."/>
            <person name="Perteguer M.J."/>
        </authorList>
    </citation>
    <scope>NUCLEOTIDE SEQUENCE [LARGE SCALE GENOMIC DNA]</scope>
    <source>
        <strain evidence="2">AL3</strain>
        <tissue evidence="2">Liver</tissue>
    </source>
</reference>
<organism evidence="2 3">
    <name type="scientific">Gnathostoma spinigerum</name>
    <dbReference type="NCBI Taxonomy" id="75299"/>
    <lineage>
        <taxon>Eukaryota</taxon>
        <taxon>Metazoa</taxon>
        <taxon>Ecdysozoa</taxon>
        <taxon>Nematoda</taxon>
        <taxon>Chromadorea</taxon>
        <taxon>Rhabditida</taxon>
        <taxon>Spirurina</taxon>
        <taxon>Gnathostomatomorpha</taxon>
        <taxon>Gnathostomatoidea</taxon>
        <taxon>Gnathostomatidae</taxon>
        <taxon>Gnathostoma</taxon>
    </lineage>
</organism>
<evidence type="ECO:0000313" key="3">
    <source>
        <dbReference type="Proteomes" id="UP001608902"/>
    </source>
</evidence>
<dbReference type="Proteomes" id="UP001608902">
    <property type="component" value="Unassembled WGS sequence"/>
</dbReference>
<feature type="region of interest" description="Disordered" evidence="1">
    <location>
        <begin position="180"/>
        <end position="236"/>
    </location>
</feature>
<dbReference type="AlphaFoldDB" id="A0ABD6EP22"/>
<accession>A0ABD6EP22</accession>
<feature type="compositionally biased region" description="Basic and acidic residues" evidence="1">
    <location>
        <begin position="187"/>
        <end position="197"/>
    </location>
</feature>
<sequence length="305" mass="34235">MKEKDQTSVCIDQKVGATPENAIDNKEIVDDSCFKTPLLMPMRKGINRRRSAAVRNGQTGGGNICGNDDESSQRNRTSVSPIKTAIEEFVSRDAPNPEPLDLDSAACVCSSAYIASLYPELDGDAVVPVKEAVIDQFSLLLFETAGDLQAFQSKVDAEKVKELTEHRKRHYEESLRLSLARKKGRKSKAELEKEKHAERRRMRKEMKEERRRLRRATREGGGAEVNGEGVRAERKSKRSKEADAACKEKCPETYFSNLSHFVAVSKKGKEEETYTICQLMVFKRTFLLSRLTLLFVVSVLPSGDS</sequence>
<feature type="region of interest" description="Disordered" evidence="1">
    <location>
        <begin position="49"/>
        <end position="76"/>
    </location>
</feature>
<name>A0ABD6EP22_9BILA</name>
<protein>
    <submittedName>
        <fullName evidence="2">Uncharacterized protein</fullName>
    </submittedName>
</protein>
<dbReference type="EMBL" id="JBGFUD010003055">
    <property type="protein sequence ID" value="MFH4978292.1"/>
    <property type="molecule type" value="Genomic_DNA"/>
</dbReference>
<comment type="caution">
    <text evidence="2">The sequence shown here is derived from an EMBL/GenBank/DDBJ whole genome shotgun (WGS) entry which is preliminary data.</text>
</comment>